<organism evidence="8 9">
    <name type="scientific">Thalassotalea euphylliae</name>
    <dbReference type="NCBI Taxonomy" id="1655234"/>
    <lineage>
        <taxon>Bacteria</taxon>
        <taxon>Pseudomonadati</taxon>
        <taxon>Pseudomonadota</taxon>
        <taxon>Gammaproteobacteria</taxon>
        <taxon>Alteromonadales</taxon>
        <taxon>Colwelliaceae</taxon>
        <taxon>Thalassotalea</taxon>
    </lineage>
</organism>
<dbReference type="GO" id="GO:0006071">
    <property type="term" value="P:glycerol metabolic process"/>
    <property type="evidence" value="ECO:0007669"/>
    <property type="project" value="UniProtKB-KW"/>
</dbReference>
<dbReference type="Gene3D" id="3.20.20.190">
    <property type="entry name" value="Phosphatidylinositol (PI) phosphodiesterase"/>
    <property type="match status" value="1"/>
</dbReference>
<gene>
    <name evidence="8" type="ORF">DXX94_04600</name>
</gene>
<comment type="caution">
    <text evidence="8">The sequence shown here is derived from an EMBL/GenBank/DDBJ whole genome shotgun (WGS) entry which is preliminary data.</text>
</comment>
<dbReference type="GO" id="GO:0042597">
    <property type="term" value="C:periplasmic space"/>
    <property type="evidence" value="ECO:0007669"/>
    <property type="project" value="TreeGrafter"/>
</dbReference>
<dbReference type="InterPro" id="IPR017946">
    <property type="entry name" value="PLC-like_Pdiesterase_TIM-brl"/>
</dbReference>
<dbReference type="SUPFAM" id="SSF51695">
    <property type="entry name" value="PLC-like phosphodiesterases"/>
    <property type="match status" value="1"/>
</dbReference>
<dbReference type="PROSITE" id="PS51704">
    <property type="entry name" value="GP_PDE"/>
    <property type="match status" value="1"/>
</dbReference>
<reference evidence="9" key="1">
    <citation type="submission" date="2018-08" db="EMBL/GenBank/DDBJ databases">
        <title>Thalassotalea euphylliae genome.</title>
        <authorList>
            <person name="Summers S."/>
            <person name="Rice S.A."/>
            <person name="Freckelton M.L."/>
            <person name="Nedved B.T."/>
            <person name="Hadfield M.G."/>
        </authorList>
    </citation>
    <scope>NUCLEOTIDE SEQUENCE [LARGE SCALE GENOMIC DNA]</scope>
    <source>
        <strain evidence="9">H3</strain>
    </source>
</reference>
<evidence type="ECO:0000313" key="8">
    <source>
        <dbReference type="EMBL" id="REL30035.1"/>
    </source>
</evidence>
<comment type="catalytic activity">
    <reaction evidence="6">
        <text>a sn-glycero-3-phosphodiester + H2O = an alcohol + sn-glycerol 3-phosphate + H(+)</text>
        <dbReference type="Rhea" id="RHEA:12969"/>
        <dbReference type="ChEBI" id="CHEBI:15377"/>
        <dbReference type="ChEBI" id="CHEBI:15378"/>
        <dbReference type="ChEBI" id="CHEBI:30879"/>
        <dbReference type="ChEBI" id="CHEBI:57597"/>
        <dbReference type="ChEBI" id="CHEBI:83408"/>
        <dbReference type="EC" id="3.1.4.46"/>
    </reaction>
</comment>
<evidence type="ECO:0000256" key="3">
    <source>
        <dbReference type="ARBA" id="ARBA00022729"/>
    </source>
</evidence>
<keyword evidence="9" id="KW-1185">Reference proteome</keyword>
<comment type="similarity">
    <text evidence="1">Belongs to the glycerophosphoryl diester phosphodiesterase family.</text>
</comment>
<keyword evidence="5 8" id="KW-0378">Hydrolase</keyword>
<keyword evidence="3" id="KW-0732">Signal</keyword>
<dbReference type="AlphaFoldDB" id="A0A3E0U1D4"/>
<dbReference type="FunFam" id="3.20.20.190:FF:000009">
    <property type="entry name" value="Glycerophosphodiester phosphodiesterase, periplasmic"/>
    <property type="match status" value="1"/>
</dbReference>
<dbReference type="EMBL" id="QUOT01000001">
    <property type="protein sequence ID" value="REL30035.1"/>
    <property type="molecule type" value="Genomic_DNA"/>
</dbReference>
<sequence>MMKYRSLPLSKALLFAVLLILMMGFQSIASTEQLDKAHSSSQQSPASSPVPMTIIAHRGASGHLPEHTMASKALAYGMGADFLEQDVVMSKDGHLIVHHDLTLDATTNVKALFPNRHRQDGHFYVIDFTLAELKTLSVSERVNTSGIAKYPNRFPINTGEFKLHTLAEELTLIQALNTSHNKQVGIYPEVKSPWFHHQAGKDISLAVLQTLKAFGYTQKSDKVFLQSFDANELMRINSELLPKLKMDIALVQLIAFTDWQETKQRVGGKWQNYSYDWMFSAQGVAQVARYADGIGPWFPMLVDDNWQASALLTEAQRLNMTIHPYTFRIEDTPKRFASFEHWLQYTNKKLGITGVFTDFPARAKSALMH</sequence>
<feature type="domain" description="GP-PDE" evidence="7">
    <location>
        <begin position="52"/>
        <end position="367"/>
    </location>
</feature>
<dbReference type="PANTHER" id="PTHR43620:SF7">
    <property type="entry name" value="GLYCEROPHOSPHODIESTER PHOSPHODIESTERASE GDPD5-RELATED"/>
    <property type="match status" value="1"/>
</dbReference>
<dbReference type="PANTHER" id="PTHR43620">
    <property type="entry name" value="GLYCEROPHOSPHORYL DIESTER PHOSPHODIESTERASE"/>
    <property type="match status" value="1"/>
</dbReference>
<proteinExistence type="inferred from homology"/>
<dbReference type="Pfam" id="PF03009">
    <property type="entry name" value="GDPD"/>
    <property type="match status" value="1"/>
</dbReference>
<accession>A0A3E0U1D4</accession>
<evidence type="ECO:0000256" key="2">
    <source>
        <dbReference type="ARBA" id="ARBA00012247"/>
    </source>
</evidence>
<dbReference type="GO" id="GO:0008889">
    <property type="term" value="F:glycerophosphodiester phosphodiesterase activity"/>
    <property type="evidence" value="ECO:0007669"/>
    <property type="project" value="UniProtKB-EC"/>
</dbReference>
<evidence type="ECO:0000313" key="9">
    <source>
        <dbReference type="Proteomes" id="UP000256899"/>
    </source>
</evidence>
<protein>
    <recommendedName>
        <fullName evidence="2">glycerophosphodiester phosphodiesterase</fullName>
        <ecNumber evidence="2">3.1.4.46</ecNumber>
    </recommendedName>
</protein>
<evidence type="ECO:0000256" key="5">
    <source>
        <dbReference type="ARBA" id="ARBA00022801"/>
    </source>
</evidence>
<name>A0A3E0U1D4_9GAMM</name>
<dbReference type="Proteomes" id="UP000256899">
    <property type="component" value="Unassembled WGS sequence"/>
</dbReference>
<dbReference type="InterPro" id="IPR030395">
    <property type="entry name" value="GP_PDE_dom"/>
</dbReference>
<keyword evidence="4" id="KW-0319">Glycerol metabolism</keyword>
<evidence type="ECO:0000256" key="4">
    <source>
        <dbReference type="ARBA" id="ARBA00022798"/>
    </source>
</evidence>
<evidence type="ECO:0000256" key="1">
    <source>
        <dbReference type="ARBA" id="ARBA00007277"/>
    </source>
</evidence>
<evidence type="ECO:0000259" key="7">
    <source>
        <dbReference type="PROSITE" id="PS51704"/>
    </source>
</evidence>
<dbReference type="NCBIfam" id="NF008354">
    <property type="entry name" value="PRK11143.1"/>
    <property type="match status" value="1"/>
</dbReference>
<dbReference type="CDD" id="cd08600">
    <property type="entry name" value="GDPD_EcGlpQ_like"/>
    <property type="match status" value="1"/>
</dbReference>
<evidence type="ECO:0000256" key="6">
    <source>
        <dbReference type="ARBA" id="ARBA00047512"/>
    </source>
</evidence>
<dbReference type="GO" id="GO:0006629">
    <property type="term" value="P:lipid metabolic process"/>
    <property type="evidence" value="ECO:0007669"/>
    <property type="project" value="InterPro"/>
</dbReference>
<dbReference type="EC" id="3.1.4.46" evidence="2"/>